<comment type="caution">
    <text evidence="8">The sequence shown here is derived from an EMBL/GenBank/DDBJ whole genome shotgun (WGS) entry which is preliminary data.</text>
</comment>
<evidence type="ECO:0000256" key="3">
    <source>
        <dbReference type="ARBA" id="ARBA00038882"/>
    </source>
</evidence>
<keyword evidence="7" id="KW-1133">Transmembrane helix</keyword>
<keyword evidence="7" id="KW-0812">Transmembrane</keyword>
<dbReference type="Pfam" id="PF01670">
    <property type="entry name" value="Glyco_hydro_12"/>
    <property type="match status" value="1"/>
</dbReference>
<proteinExistence type="inferred from homology"/>
<dbReference type="PANTHER" id="PTHR34002:SF9">
    <property type="entry name" value="XYLOGLUCAN-SPECIFIC ENDO-BETA-1,4-GLUCANASE A"/>
    <property type="match status" value="1"/>
</dbReference>
<dbReference type="EC" id="3.2.1.151" evidence="3"/>
<name>A0AAN7SVV0_9EURO</name>
<protein>
    <recommendedName>
        <fullName evidence="3">xyloglucan-specific endo-beta-1,4-glucanase</fullName>
        <ecNumber evidence="3">3.2.1.151</ecNumber>
    </recommendedName>
    <alternativeName>
        <fullName evidence="4">Xyloglucanase A</fullName>
    </alternativeName>
    <alternativeName>
        <fullName evidence="5">Xyloglucanendohydrolase A</fullName>
    </alternativeName>
</protein>
<keyword evidence="6" id="KW-0326">Glycosidase</keyword>
<gene>
    <name evidence="8" type="ORF">LTR05_006728</name>
</gene>
<evidence type="ECO:0000256" key="5">
    <source>
        <dbReference type="ARBA" id="ARBA00043018"/>
    </source>
</evidence>
<dbReference type="SUPFAM" id="SSF49899">
    <property type="entry name" value="Concanavalin A-like lectins/glucanases"/>
    <property type="match status" value="1"/>
</dbReference>
<evidence type="ECO:0000256" key="7">
    <source>
        <dbReference type="SAM" id="Phobius"/>
    </source>
</evidence>
<sequence length="309" mass="33282">MGIRSLVSFGLIAVPIGATLGVLIGLDAHRSATGQQPLFQDNSVSIDTYCQKAYGITPRSLGQQYTLNPNQWGWDGQQGGLCMNITQHNNYTYATPLTAPKFSVTWQYPQGPITQPVHAFPNIKIDGQGSIFPASISTIANIPVDVEWTYGLGEEPANITDVAGMTAANVNTNVAIDMFLDDDMNSAQSTTQAKYEIMVWLCTIGASTEPIGLALGAVSSQVINGTTFNLYSGTNSIGQYVLTWVASQYVENFVGDIAPLITSIPQIGRAEFPSTSTYLGYMGLGSEALWTPETVTFDVSYLSIDIQHQ</sequence>
<comment type="similarity">
    <text evidence="1 6">Belongs to the glycosyl hydrolase 12 (cellulase H) family.</text>
</comment>
<keyword evidence="6" id="KW-0624">Polysaccharide degradation</keyword>
<reference evidence="8 9" key="1">
    <citation type="submission" date="2023-08" db="EMBL/GenBank/DDBJ databases">
        <title>Black Yeasts Isolated from many extreme environments.</title>
        <authorList>
            <person name="Coleine C."/>
            <person name="Stajich J.E."/>
            <person name="Selbmann L."/>
        </authorList>
    </citation>
    <scope>NUCLEOTIDE SEQUENCE [LARGE SCALE GENOMIC DNA]</scope>
    <source>
        <strain evidence="8 9">CCFEE 5910</strain>
    </source>
</reference>
<dbReference type="GO" id="GO:0008810">
    <property type="term" value="F:cellulase activity"/>
    <property type="evidence" value="ECO:0007669"/>
    <property type="project" value="InterPro"/>
</dbReference>
<dbReference type="GO" id="GO:0000272">
    <property type="term" value="P:polysaccharide catabolic process"/>
    <property type="evidence" value="ECO:0007669"/>
    <property type="project" value="UniProtKB-KW"/>
</dbReference>
<dbReference type="Proteomes" id="UP001309876">
    <property type="component" value="Unassembled WGS sequence"/>
</dbReference>
<dbReference type="InterPro" id="IPR013319">
    <property type="entry name" value="GH11/12"/>
</dbReference>
<organism evidence="8 9">
    <name type="scientific">Lithohypha guttulata</name>
    <dbReference type="NCBI Taxonomy" id="1690604"/>
    <lineage>
        <taxon>Eukaryota</taxon>
        <taxon>Fungi</taxon>
        <taxon>Dikarya</taxon>
        <taxon>Ascomycota</taxon>
        <taxon>Pezizomycotina</taxon>
        <taxon>Eurotiomycetes</taxon>
        <taxon>Chaetothyriomycetidae</taxon>
        <taxon>Chaetothyriales</taxon>
        <taxon>Trichomeriaceae</taxon>
        <taxon>Lithohypha</taxon>
    </lineage>
</organism>
<dbReference type="Gene3D" id="2.60.120.180">
    <property type="match status" value="1"/>
</dbReference>
<evidence type="ECO:0000256" key="6">
    <source>
        <dbReference type="RuleBase" id="RU361163"/>
    </source>
</evidence>
<keyword evidence="6" id="KW-0378">Hydrolase</keyword>
<evidence type="ECO:0000256" key="4">
    <source>
        <dbReference type="ARBA" id="ARBA00041304"/>
    </source>
</evidence>
<evidence type="ECO:0000256" key="2">
    <source>
        <dbReference type="ARBA" id="ARBA00037012"/>
    </source>
</evidence>
<dbReference type="PANTHER" id="PTHR34002">
    <property type="entry name" value="BLR1656 PROTEIN"/>
    <property type="match status" value="1"/>
</dbReference>
<accession>A0AAN7SVV0</accession>
<evidence type="ECO:0000313" key="8">
    <source>
        <dbReference type="EMBL" id="KAK5082847.1"/>
    </source>
</evidence>
<keyword evidence="7" id="KW-0472">Membrane</keyword>
<dbReference type="InterPro" id="IPR013320">
    <property type="entry name" value="ConA-like_dom_sf"/>
</dbReference>
<feature type="transmembrane region" description="Helical" evidence="7">
    <location>
        <begin position="6"/>
        <end position="26"/>
    </location>
</feature>
<evidence type="ECO:0000313" key="9">
    <source>
        <dbReference type="Proteomes" id="UP001309876"/>
    </source>
</evidence>
<dbReference type="AlphaFoldDB" id="A0AAN7SVV0"/>
<keyword evidence="9" id="KW-1185">Reference proteome</keyword>
<comment type="catalytic activity">
    <reaction evidence="2">
        <text>xyloglucan + H2O = xyloglucan oligosaccharides.</text>
        <dbReference type="EC" id="3.2.1.151"/>
    </reaction>
</comment>
<keyword evidence="6" id="KW-0119">Carbohydrate metabolism</keyword>
<dbReference type="InterPro" id="IPR002594">
    <property type="entry name" value="GH12"/>
</dbReference>
<evidence type="ECO:0000256" key="1">
    <source>
        <dbReference type="ARBA" id="ARBA00005519"/>
    </source>
</evidence>
<dbReference type="GO" id="GO:0033946">
    <property type="term" value="F:xyloglucan-specific endo-beta-1,4-glucanase activity"/>
    <property type="evidence" value="ECO:0007669"/>
    <property type="project" value="UniProtKB-EC"/>
</dbReference>
<dbReference type="EMBL" id="JAVRRJ010000007">
    <property type="protein sequence ID" value="KAK5082847.1"/>
    <property type="molecule type" value="Genomic_DNA"/>
</dbReference>